<name>A0AAN8H5W8_CHAGU</name>
<organism evidence="2 3">
    <name type="scientific">Champsocephalus gunnari</name>
    <name type="common">Mackerel icefish</name>
    <dbReference type="NCBI Taxonomy" id="52237"/>
    <lineage>
        <taxon>Eukaryota</taxon>
        <taxon>Metazoa</taxon>
        <taxon>Chordata</taxon>
        <taxon>Craniata</taxon>
        <taxon>Vertebrata</taxon>
        <taxon>Euteleostomi</taxon>
        <taxon>Actinopterygii</taxon>
        <taxon>Neopterygii</taxon>
        <taxon>Teleostei</taxon>
        <taxon>Neoteleostei</taxon>
        <taxon>Acanthomorphata</taxon>
        <taxon>Eupercaria</taxon>
        <taxon>Perciformes</taxon>
        <taxon>Notothenioidei</taxon>
        <taxon>Channichthyidae</taxon>
        <taxon>Champsocephalus</taxon>
    </lineage>
</organism>
<dbReference type="PANTHER" id="PTHR15922">
    <property type="entry name" value="NEUROBLASTOMA-AMPLIFIED SEQUENCE"/>
    <property type="match status" value="1"/>
</dbReference>
<protein>
    <recommendedName>
        <fullName evidence="1">Neuroblastoma-amplified sequence N-terminal domain-containing protein</fullName>
    </recommendedName>
</protein>
<accession>A0AAN8H5W8</accession>
<dbReference type="InterPro" id="IPR029145">
    <property type="entry name" value="NBAS_N"/>
</dbReference>
<dbReference type="Proteomes" id="UP001331515">
    <property type="component" value="Unassembled WGS sequence"/>
</dbReference>
<dbReference type="GO" id="GO:0000149">
    <property type="term" value="F:SNARE binding"/>
    <property type="evidence" value="ECO:0007669"/>
    <property type="project" value="TreeGrafter"/>
</dbReference>
<dbReference type="AlphaFoldDB" id="A0AAN8H5W8"/>
<dbReference type="PANTHER" id="PTHR15922:SF2">
    <property type="entry name" value="NBAS SUBUNIT OF NRZ TETHERING COMPLEX"/>
    <property type="match status" value="1"/>
</dbReference>
<dbReference type="Pfam" id="PF15492">
    <property type="entry name" value="Nbas_N"/>
    <property type="match status" value="1"/>
</dbReference>
<evidence type="ECO:0000313" key="2">
    <source>
        <dbReference type="EMBL" id="KAK5903681.1"/>
    </source>
</evidence>
<proteinExistence type="predicted"/>
<dbReference type="EMBL" id="JAURVH010001531">
    <property type="protein sequence ID" value="KAK5903681.1"/>
    <property type="molecule type" value="Genomic_DNA"/>
</dbReference>
<dbReference type="GO" id="GO:0006890">
    <property type="term" value="P:retrograde vesicle-mediated transport, Golgi to endoplasmic reticulum"/>
    <property type="evidence" value="ECO:0007669"/>
    <property type="project" value="TreeGrafter"/>
</dbReference>
<reference evidence="2 3" key="1">
    <citation type="journal article" date="2023" name="Mol. Biol. Evol.">
        <title>Genomics of Secondarily Temperate Adaptation in the Only Non-Antarctic Icefish.</title>
        <authorList>
            <person name="Rivera-Colon A.G."/>
            <person name="Rayamajhi N."/>
            <person name="Minhas B.F."/>
            <person name="Madrigal G."/>
            <person name="Bilyk K.T."/>
            <person name="Yoon V."/>
            <person name="Hune M."/>
            <person name="Gregory S."/>
            <person name="Cheng C.H.C."/>
            <person name="Catchen J.M."/>
        </authorList>
    </citation>
    <scope>NUCLEOTIDE SEQUENCE [LARGE SCALE GENOMIC DNA]</scope>
    <source>
        <tissue evidence="2">White muscle</tissue>
    </source>
</reference>
<evidence type="ECO:0000259" key="1">
    <source>
        <dbReference type="Pfam" id="PF15492"/>
    </source>
</evidence>
<comment type="caution">
    <text evidence="2">The sequence shown here is derived from an EMBL/GenBank/DDBJ whole genome shotgun (WGS) entry which is preliminary data.</text>
</comment>
<gene>
    <name evidence="2" type="ORF">CgunFtcFv8_007438</name>
</gene>
<feature type="domain" description="Neuroblastoma-amplified sequence N-terminal" evidence="1">
    <location>
        <begin position="38"/>
        <end position="148"/>
    </location>
</feature>
<dbReference type="GO" id="GO:0070939">
    <property type="term" value="C:Dsl1/NZR complex"/>
    <property type="evidence" value="ECO:0007669"/>
    <property type="project" value="TreeGrafter"/>
</dbReference>
<keyword evidence="3" id="KW-1185">Reference proteome</keyword>
<evidence type="ECO:0000313" key="3">
    <source>
        <dbReference type="Proteomes" id="UP001331515"/>
    </source>
</evidence>
<sequence>MDGSDRHSGPFRLVLHYLWYSPSSSCLPLGLVRLAHKQVLAINGKLLAVVQDQCVEIRSVRDDFGSIIGKCQDKEQYYPLEDVSWWSDVVLILARCSGSVTVSSVRTLRSLLGKSCEWFEPSPRVTAAHEVGFLSLEYQESSTRSKSLEVERTDEAMQVPAAICLMRRTCRVEPR</sequence>